<keyword evidence="3" id="KW-1185">Reference proteome</keyword>
<feature type="chain" id="PRO_5020807530" evidence="1">
    <location>
        <begin position="20"/>
        <end position="61"/>
    </location>
</feature>
<reference evidence="2" key="1">
    <citation type="submission" date="2019-03" db="EMBL/GenBank/DDBJ databases">
        <title>WGS assembly of Setaria viridis.</title>
        <authorList>
            <person name="Huang P."/>
            <person name="Jenkins J."/>
            <person name="Grimwood J."/>
            <person name="Barry K."/>
            <person name="Healey A."/>
            <person name="Mamidi S."/>
            <person name="Sreedasyam A."/>
            <person name="Shu S."/>
            <person name="Feldman M."/>
            <person name="Wu J."/>
            <person name="Yu Y."/>
            <person name="Chen C."/>
            <person name="Johnson J."/>
            <person name="Rokhsar D."/>
            <person name="Baxter I."/>
            <person name="Schmutz J."/>
            <person name="Brutnell T."/>
            <person name="Kellogg E."/>
        </authorList>
    </citation>
    <scope>NUCLEOTIDE SEQUENCE [LARGE SCALE GENOMIC DNA]</scope>
</reference>
<evidence type="ECO:0000256" key="1">
    <source>
        <dbReference type="SAM" id="SignalP"/>
    </source>
</evidence>
<protein>
    <submittedName>
        <fullName evidence="2">Uncharacterized protein</fullName>
    </submittedName>
</protein>
<accession>A0A4V6D873</accession>
<gene>
    <name evidence="2" type="ORF">SEVIR_4G191601v2</name>
</gene>
<feature type="signal peptide" evidence="1">
    <location>
        <begin position="1"/>
        <end position="19"/>
    </location>
</feature>
<dbReference type="Gramene" id="TKW20986">
    <property type="protein sequence ID" value="TKW20986"/>
    <property type="gene ID" value="SEVIR_4G191601v2"/>
</dbReference>
<name>A0A4V6D873_SETVI</name>
<dbReference type="AlphaFoldDB" id="A0A4V6D873"/>
<evidence type="ECO:0000313" key="2">
    <source>
        <dbReference type="EMBL" id="TKW20986.1"/>
    </source>
</evidence>
<dbReference type="Proteomes" id="UP000298652">
    <property type="component" value="Chromosome 4"/>
</dbReference>
<evidence type="ECO:0000313" key="3">
    <source>
        <dbReference type="Proteomes" id="UP000298652"/>
    </source>
</evidence>
<sequence>MYDMVSFLLKLILLLPMAASSVLDDCLVTFIERDIFSQVNEDDMIKTFMSFKKRRVNKADK</sequence>
<keyword evidence="1" id="KW-0732">Signal</keyword>
<organism evidence="2 3">
    <name type="scientific">Setaria viridis</name>
    <name type="common">Green bristlegrass</name>
    <name type="synonym">Setaria italica subsp. viridis</name>
    <dbReference type="NCBI Taxonomy" id="4556"/>
    <lineage>
        <taxon>Eukaryota</taxon>
        <taxon>Viridiplantae</taxon>
        <taxon>Streptophyta</taxon>
        <taxon>Embryophyta</taxon>
        <taxon>Tracheophyta</taxon>
        <taxon>Spermatophyta</taxon>
        <taxon>Magnoliopsida</taxon>
        <taxon>Liliopsida</taxon>
        <taxon>Poales</taxon>
        <taxon>Poaceae</taxon>
        <taxon>PACMAD clade</taxon>
        <taxon>Panicoideae</taxon>
        <taxon>Panicodae</taxon>
        <taxon>Paniceae</taxon>
        <taxon>Cenchrinae</taxon>
        <taxon>Setaria</taxon>
    </lineage>
</organism>
<dbReference type="EMBL" id="CM016555">
    <property type="protein sequence ID" value="TKW20986.1"/>
    <property type="molecule type" value="Genomic_DNA"/>
</dbReference>
<proteinExistence type="predicted"/>